<evidence type="ECO:0000256" key="6">
    <source>
        <dbReference type="ARBA" id="ARBA00022837"/>
    </source>
</evidence>
<keyword evidence="4" id="KW-0547">Nucleotide-binding</keyword>
<proteinExistence type="inferred from homology"/>
<evidence type="ECO:0000259" key="9">
    <source>
        <dbReference type="PROSITE" id="PS50011"/>
    </source>
</evidence>
<keyword evidence="5" id="KW-0418">Kinase</keyword>
<protein>
    <recommendedName>
        <fullName evidence="13">Calcium-dependent protein kinase</fullName>
    </recommendedName>
</protein>
<dbReference type="AlphaFoldDB" id="A0AA36I6N4"/>
<keyword evidence="6" id="KW-0106">Calcium</keyword>
<evidence type="ECO:0000256" key="2">
    <source>
        <dbReference type="ARBA" id="ARBA00022527"/>
    </source>
</evidence>
<dbReference type="PANTHER" id="PTHR24349">
    <property type="entry name" value="SERINE/THREONINE-PROTEIN KINASE"/>
    <property type="match status" value="1"/>
</dbReference>
<dbReference type="InterPro" id="IPR002048">
    <property type="entry name" value="EF_hand_dom"/>
</dbReference>
<dbReference type="EMBL" id="CAUJNA010000735">
    <property type="protein sequence ID" value="CAJ1380659.1"/>
    <property type="molecule type" value="Genomic_DNA"/>
</dbReference>
<organism evidence="11 12">
    <name type="scientific">Effrenium voratum</name>
    <dbReference type="NCBI Taxonomy" id="2562239"/>
    <lineage>
        <taxon>Eukaryota</taxon>
        <taxon>Sar</taxon>
        <taxon>Alveolata</taxon>
        <taxon>Dinophyceae</taxon>
        <taxon>Suessiales</taxon>
        <taxon>Symbiodiniaceae</taxon>
        <taxon>Effrenium</taxon>
    </lineage>
</organism>
<evidence type="ECO:0000256" key="7">
    <source>
        <dbReference type="ARBA" id="ARBA00022840"/>
    </source>
</evidence>
<dbReference type="Gene3D" id="1.10.238.10">
    <property type="entry name" value="EF-hand"/>
    <property type="match status" value="2"/>
</dbReference>
<dbReference type="SUPFAM" id="SSF56112">
    <property type="entry name" value="Protein kinase-like (PK-like)"/>
    <property type="match status" value="1"/>
</dbReference>
<dbReference type="GO" id="GO:0005509">
    <property type="term" value="F:calcium ion binding"/>
    <property type="evidence" value="ECO:0007669"/>
    <property type="project" value="InterPro"/>
</dbReference>
<keyword evidence="2" id="KW-0723">Serine/threonine-protein kinase</keyword>
<dbReference type="PROSITE" id="PS00108">
    <property type="entry name" value="PROTEIN_KINASE_ST"/>
    <property type="match status" value="1"/>
</dbReference>
<keyword evidence="7" id="KW-0067">ATP-binding</keyword>
<feature type="domain" description="EF-hand" evidence="10">
    <location>
        <begin position="196"/>
        <end position="231"/>
    </location>
</feature>
<dbReference type="InterPro" id="IPR011992">
    <property type="entry name" value="EF-hand-dom_pair"/>
</dbReference>
<dbReference type="SMART" id="SM00054">
    <property type="entry name" value="EFh"/>
    <property type="match status" value="2"/>
</dbReference>
<dbReference type="Proteomes" id="UP001178507">
    <property type="component" value="Unassembled WGS sequence"/>
</dbReference>
<dbReference type="SUPFAM" id="SSF47473">
    <property type="entry name" value="EF-hand"/>
    <property type="match status" value="1"/>
</dbReference>
<evidence type="ECO:0000256" key="1">
    <source>
        <dbReference type="ARBA" id="ARBA00001946"/>
    </source>
</evidence>
<comment type="caution">
    <text evidence="11">The sequence shown here is derived from an EMBL/GenBank/DDBJ whole genome shotgun (WGS) entry which is preliminary data.</text>
</comment>
<dbReference type="SMART" id="SM00220">
    <property type="entry name" value="S_TKc"/>
    <property type="match status" value="1"/>
</dbReference>
<evidence type="ECO:0000256" key="8">
    <source>
        <dbReference type="ARBA" id="ARBA00024334"/>
    </source>
</evidence>
<dbReference type="PROSITE" id="PS00018">
    <property type="entry name" value="EF_HAND_1"/>
    <property type="match status" value="2"/>
</dbReference>
<evidence type="ECO:0000313" key="12">
    <source>
        <dbReference type="Proteomes" id="UP001178507"/>
    </source>
</evidence>
<sequence length="287" mass="31881">MSCVGAPAIVLKYCHDRGIIHRDIKPENILFVSSDAEAPAKLIDFGIACHFKQTEHRKGEKGTEAYEAPEVKNDESSYSEKCDLWSLGVLLYAMLSSSLPFSSAEAARKGIFSTEGSRWRDISPEAKDLIRQLLVVDPSLRLSAAQVLEHPWVSTTTVEDEEAIPAQVAVRLRRYQSTSYFRRILLMVVARHLGANDLPEIYNAFKAMDTNGDGSLSLEEFRRSLHKGEGSPHPDAPLPKEAAEYLELFEALDADGSGAIDYSEFMAAAIDRKIFFREDLCLQADPG</sequence>
<dbReference type="Gene3D" id="1.10.510.10">
    <property type="entry name" value="Transferase(Phosphotransferase) domain 1"/>
    <property type="match status" value="1"/>
</dbReference>
<keyword evidence="12" id="KW-1185">Reference proteome</keyword>
<dbReference type="Pfam" id="PF00069">
    <property type="entry name" value="Pkinase"/>
    <property type="match status" value="1"/>
</dbReference>
<evidence type="ECO:0000313" key="11">
    <source>
        <dbReference type="EMBL" id="CAJ1380659.1"/>
    </source>
</evidence>
<dbReference type="InterPro" id="IPR050205">
    <property type="entry name" value="CDPK_Ser/Thr_kinases"/>
</dbReference>
<dbReference type="InterPro" id="IPR011009">
    <property type="entry name" value="Kinase-like_dom_sf"/>
</dbReference>
<dbReference type="GO" id="GO:0004674">
    <property type="term" value="F:protein serine/threonine kinase activity"/>
    <property type="evidence" value="ECO:0007669"/>
    <property type="project" value="UniProtKB-KW"/>
</dbReference>
<dbReference type="InterPro" id="IPR008271">
    <property type="entry name" value="Ser/Thr_kinase_AS"/>
</dbReference>
<reference evidence="11" key="1">
    <citation type="submission" date="2023-08" db="EMBL/GenBank/DDBJ databases">
        <authorList>
            <person name="Chen Y."/>
            <person name="Shah S."/>
            <person name="Dougan E. K."/>
            <person name="Thang M."/>
            <person name="Chan C."/>
        </authorList>
    </citation>
    <scope>NUCLEOTIDE SEQUENCE</scope>
</reference>
<evidence type="ECO:0000259" key="10">
    <source>
        <dbReference type="PROSITE" id="PS50222"/>
    </source>
</evidence>
<dbReference type="GO" id="GO:0005524">
    <property type="term" value="F:ATP binding"/>
    <property type="evidence" value="ECO:0007669"/>
    <property type="project" value="UniProtKB-KW"/>
</dbReference>
<evidence type="ECO:0000256" key="4">
    <source>
        <dbReference type="ARBA" id="ARBA00022741"/>
    </source>
</evidence>
<accession>A0AA36I6N4</accession>
<dbReference type="CDD" id="cd00051">
    <property type="entry name" value="EFh"/>
    <property type="match status" value="1"/>
</dbReference>
<dbReference type="InterPro" id="IPR000719">
    <property type="entry name" value="Prot_kinase_dom"/>
</dbReference>
<comment type="similarity">
    <text evidence="8">Belongs to the protein kinase superfamily. Ser/Thr protein kinase family. CDPK subfamily.</text>
</comment>
<feature type="domain" description="EF-hand" evidence="10">
    <location>
        <begin position="240"/>
        <end position="275"/>
    </location>
</feature>
<dbReference type="PROSITE" id="PS50011">
    <property type="entry name" value="PROTEIN_KINASE_DOM"/>
    <property type="match status" value="1"/>
</dbReference>
<comment type="cofactor">
    <cofactor evidence="1">
        <name>Mg(2+)</name>
        <dbReference type="ChEBI" id="CHEBI:18420"/>
    </cofactor>
</comment>
<dbReference type="PROSITE" id="PS50222">
    <property type="entry name" value="EF_HAND_2"/>
    <property type="match status" value="2"/>
</dbReference>
<feature type="domain" description="Protein kinase" evidence="9">
    <location>
        <begin position="1"/>
        <end position="153"/>
    </location>
</feature>
<keyword evidence="3" id="KW-0808">Transferase</keyword>
<name>A0AA36I6N4_9DINO</name>
<evidence type="ECO:0008006" key="13">
    <source>
        <dbReference type="Google" id="ProtNLM"/>
    </source>
</evidence>
<evidence type="ECO:0000256" key="5">
    <source>
        <dbReference type="ARBA" id="ARBA00022777"/>
    </source>
</evidence>
<gene>
    <name evidence="11" type="ORF">EVOR1521_LOCUS8550</name>
</gene>
<dbReference type="InterPro" id="IPR018247">
    <property type="entry name" value="EF_Hand_1_Ca_BS"/>
</dbReference>
<evidence type="ECO:0000256" key="3">
    <source>
        <dbReference type="ARBA" id="ARBA00022679"/>
    </source>
</evidence>
<dbReference type="Pfam" id="PF13499">
    <property type="entry name" value="EF-hand_7"/>
    <property type="match status" value="1"/>
</dbReference>